<dbReference type="RefSeq" id="WP_379993763.1">
    <property type="nucleotide sequence ID" value="NZ_JBHSGN010000015.1"/>
</dbReference>
<name>A0ABV9KRE5_9BACT</name>
<evidence type="ECO:0000256" key="4">
    <source>
        <dbReference type="RuleBase" id="RU000499"/>
    </source>
</evidence>
<dbReference type="SUPFAM" id="SSF52833">
    <property type="entry name" value="Thioredoxin-like"/>
    <property type="match status" value="1"/>
</dbReference>
<dbReference type="PANTHER" id="PTHR11592">
    <property type="entry name" value="GLUTATHIONE PEROXIDASE"/>
    <property type="match status" value="1"/>
</dbReference>
<comment type="caution">
    <text evidence="5">The sequence shown here is derived from an EMBL/GenBank/DDBJ whole genome shotgun (WGS) entry which is preliminary data.</text>
</comment>
<dbReference type="EMBL" id="JBHSGN010000015">
    <property type="protein sequence ID" value="MFC4672574.1"/>
    <property type="molecule type" value="Genomic_DNA"/>
</dbReference>
<dbReference type="PROSITE" id="PS00460">
    <property type="entry name" value="GLUTATHIONE_PEROXID_1"/>
    <property type="match status" value="1"/>
</dbReference>
<comment type="similarity">
    <text evidence="1 4">Belongs to the glutathione peroxidase family.</text>
</comment>
<dbReference type="Pfam" id="PF00255">
    <property type="entry name" value="GSHPx"/>
    <property type="match status" value="1"/>
</dbReference>
<gene>
    <name evidence="5" type="ORF">ACFO6W_02590</name>
</gene>
<sequence length="179" mass="20308">MKKVIFLITVLVMSITVFSQNKSFYDFKVKTIEGKDFDLSSLKGKKVLIVNVASKCGLTPQYKQLQELYEKYGPEKFVIIGFPANNFGSQEPGSNEEIKEFCSLNYGVTFPMMAKVSVKGEDIDPLYAWLTEKSGNGKQDAGVTWNFQKFMIDENGNWIAFAEPKVNPFDKSIISWIEK</sequence>
<keyword evidence="6" id="KW-1185">Reference proteome</keyword>
<evidence type="ECO:0000313" key="6">
    <source>
        <dbReference type="Proteomes" id="UP001596023"/>
    </source>
</evidence>
<dbReference type="InterPro" id="IPR029759">
    <property type="entry name" value="GPX_AS"/>
</dbReference>
<dbReference type="GO" id="GO:0004601">
    <property type="term" value="F:peroxidase activity"/>
    <property type="evidence" value="ECO:0007669"/>
    <property type="project" value="UniProtKB-KW"/>
</dbReference>
<evidence type="ECO:0000256" key="2">
    <source>
        <dbReference type="ARBA" id="ARBA00022559"/>
    </source>
</evidence>
<keyword evidence="2 4" id="KW-0575">Peroxidase</keyword>
<accession>A0ABV9KRE5</accession>
<protein>
    <recommendedName>
        <fullName evidence="4">Glutathione peroxidase</fullName>
    </recommendedName>
</protein>
<dbReference type="InterPro" id="IPR036249">
    <property type="entry name" value="Thioredoxin-like_sf"/>
</dbReference>
<evidence type="ECO:0000256" key="3">
    <source>
        <dbReference type="ARBA" id="ARBA00023002"/>
    </source>
</evidence>
<dbReference type="Proteomes" id="UP001596023">
    <property type="component" value="Unassembled WGS sequence"/>
</dbReference>
<reference evidence="6" key="1">
    <citation type="journal article" date="2019" name="Int. J. Syst. Evol. Microbiol.">
        <title>The Global Catalogue of Microorganisms (GCM) 10K type strain sequencing project: providing services to taxonomists for standard genome sequencing and annotation.</title>
        <authorList>
            <consortium name="The Broad Institute Genomics Platform"/>
            <consortium name="The Broad Institute Genome Sequencing Center for Infectious Disease"/>
            <person name="Wu L."/>
            <person name="Ma J."/>
        </authorList>
    </citation>
    <scope>NUCLEOTIDE SEQUENCE [LARGE SCALE GENOMIC DNA]</scope>
    <source>
        <strain evidence="6">CCUG 66188</strain>
    </source>
</reference>
<dbReference type="PROSITE" id="PS51355">
    <property type="entry name" value="GLUTATHIONE_PEROXID_3"/>
    <property type="match status" value="1"/>
</dbReference>
<evidence type="ECO:0000313" key="5">
    <source>
        <dbReference type="EMBL" id="MFC4672574.1"/>
    </source>
</evidence>
<dbReference type="CDD" id="cd00340">
    <property type="entry name" value="GSH_Peroxidase"/>
    <property type="match status" value="1"/>
</dbReference>
<evidence type="ECO:0000256" key="1">
    <source>
        <dbReference type="ARBA" id="ARBA00006926"/>
    </source>
</evidence>
<dbReference type="Gene3D" id="3.40.30.10">
    <property type="entry name" value="Glutaredoxin"/>
    <property type="match status" value="1"/>
</dbReference>
<keyword evidence="3 4" id="KW-0560">Oxidoreductase</keyword>
<dbReference type="PRINTS" id="PR01011">
    <property type="entry name" value="GLUTPROXDASE"/>
</dbReference>
<dbReference type="InterPro" id="IPR000889">
    <property type="entry name" value="Glutathione_peroxidase"/>
</dbReference>
<dbReference type="PIRSF" id="PIRSF000303">
    <property type="entry name" value="Glutathion_perox"/>
    <property type="match status" value="1"/>
</dbReference>
<dbReference type="PANTHER" id="PTHR11592:SF78">
    <property type="entry name" value="GLUTATHIONE PEROXIDASE"/>
    <property type="match status" value="1"/>
</dbReference>
<proteinExistence type="inferred from homology"/>
<organism evidence="5 6">
    <name type="scientific">Dysgonomonas termitidis</name>
    <dbReference type="NCBI Taxonomy" id="1516126"/>
    <lineage>
        <taxon>Bacteria</taxon>
        <taxon>Pseudomonadati</taxon>
        <taxon>Bacteroidota</taxon>
        <taxon>Bacteroidia</taxon>
        <taxon>Bacteroidales</taxon>
        <taxon>Dysgonomonadaceae</taxon>
        <taxon>Dysgonomonas</taxon>
    </lineage>
</organism>